<evidence type="ECO:0000256" key="2">
    <source>
        <dbReference type="ARBA" id="ARBA00023004"/>
    </source>
</evidence>
<evidence type="ECO:0000256" key="3">
    <source>
        <dbReference type="ARBA" id="ARBA00023014"/>
    </source>
</evidence>
<evidence type="ECO:0000313" key="5">
    <source>
        <dbReference type="EMBL" id="GJG57542.1"/>
    </source>
</evidence>
<evidence type="ECO:0000259" key="4">
    <source>
        <dbReference type="PROSITE" id="PS51379"/>
    </source>
</evidence>
<dbReference type="Proteomes" id="UP000825483">
    <property type="component" value="Unassembled WGS sequence"/>
</dbReference>
<keyword evidence="6" id="KW-1185">Reference proteome</keyword>
<evidence type="ECO:0000313" key="6">
    <source>
        <dbReference type="Proteomes" id="UP000825483"/>
    </source>
</evidence>
<sequence length="373" mass="42624">MKEDEEGFRYPHVDKDKCINCGLCEKVCPLQKPKMDDTLPESFVVQQKDTEVLRTSTSGGFFTAISKWAIEHGGVVFGAAFGEDMELRHSYAETLDGCKKFRGSKYVQSLIGDCYSQAKNFLAQGRVVVFSGTPCQISGLYHFLRGRKYDNLVTVDLVCHGTPSPLLLRKYLAYHSAQIGSKPKDYRSRDKFYGYNYSTASIWFSDSDKEYHKGKESDMMLRFYFKNICSRPSCYQCHFKTINRVSDFTIFDCWDAPSVSSEFSSKGATNVFIHTEHGASVFKEIKTDFICHPSEINAIIKRDGVMIKNLVPVNPRRNKFFEDLNTMPLDEVERKYLDCSLKHKVLSKIKPFMFKIGVFSLYMKVKGAICPSK</sequence>
<keyword evidence="3" id="KW-0411">Iron-sulfur</keyword>
<dbReference type="GO" id="GO:0046872">
    <property type="term" value="F:metal ion binding"/>
    <property type="evidence" value="ECO:0007669"/>
    <property type="project" value="UniProtKB-KW"/>
</dbReference>
<dbReference type="InterPro" id="IPR017900">
    <property type="entry name" value="4Fe4S_Fe_S_CS"/>
</dbReference>
<dbReference type="InterPro" id="IPR017896">
    <property type="entry name" value="4Fe4S_Fe-S-bd"/>
</dbReference>
<dbReference type="SUPFAM" id="SSF54862">
    <property type="entry name" value="4Fe-4S ferredoxins"/>
    <property type="match status" value="1"/>
</dbReference>
<dbReference type="InterPro" id="IPR007525">
    <property type="entry name" value="FrhB_FdhB_C"/>
</dbReference>
<keyword evidence="2" id="KW-0408">Iron</keyword>
<dbReference type="PROSITE" id="PS00198">
    <property type="entry name" value="4FE4S_FER_1"/>
    <property type="match status" value="1"/>
</dbReference>
<accession>A0A9R1C7P6</accession>
<feature type="domain" description="4Fe-4S ferredoxin-type" evidence="4">
    <location>
        <begin position="9"/>
        <end position="38"/>
    </location>
</feature>
<dbReference type="PROSITE" id="PS51379">
    <property type="entry name" value="4FE4S_FER_2"/>
    <property type="match status" value="1"/>
</dbReference>
<dbReference type="PANTHER" id="PTHR43193:SF2">
    <property type="entry name" value="POLYFERREDOXIN PROTEIN FWDF"/>
    <property type="match status" value="1"/>
</dbReference>
<proteinExistence type="predicted"/>
<dbReference type="GO" id="GO:0051536">
    <property type="term" value="F:iron-sulfur cluster binding"/>
    <property type="evidence" value="ECO:0007669"/>
    <property type="project" value="UniProtKB-KW"/>
</dbReference>
<gene>
    <name evidence="5" type="ORF">PRLR5076_03930</name>
</gene>
<dbReference type="Gene3D" id="3.30.70.20">
    <property type="match status" value="1"/>
</dbReference>
<dbReference type="AlphaFoldDB" id="A0A9R1C7P6"/>
<dbReference type="PANTHER" id="PTHR43193">
    <property type="match status" value="1"/>
</dbReference>
<comment type="caution">
    <text evidence="5">The sequence shown here is derived from an EMBL/GenBank/DDBJ whole genome shotgun (WGS) entry which is preliminary data.</text>
</comment>
<dbReference type="EMBL" id="BPUB01000001">
    <property type="protein sequence ID" value="GJG57542.1"/>
    <property type="molecule type" value="Genomic_DNA"/>
</dbReference>
<reference evidence="5" key="1">
    <citation type="journal article" date="2022" name="Int. J. Syst. Evol. Microbiol.">
        <title>Prevotella lacticifex sp. nov., isolated from the rumen of cows.</title>
        <authorList>
            <person name="Shinkai T."/>
            <person name="Ikeyama N."/>
            <person name="Kumagai M."/>
            <person name="Ohmori H."/>
            <person name="Sakamoto M."/>
            <person name="Ohkuma M."/>
            <person name="Mitsumori M."/>
        </authorList>
    </citation>
    <scope>NUCLEOTIDE SEQUENCE</scope>
    <source>
        <strain evidence="5">R5076</strain>
    </source>
</reference>
<dbReference type="InterPro" id="IPR052977">
    <property type="entry name" value="Polyferredoxin-like_ET"/>
</dbReference>
<evidence type="ECO:0000256" key="1">
    <source>
        <dbReference type="ARBA" id="ARBA00022723"/>
    </source>
</evidence>
<dbReference type="Pfam" id="PF04432">
    <property type="entry name" value="FrhB_FdhB_C"/>
    <property type="match status" value="1"/>
</dbReference>
<protein>
    <submittedName>
        <fullName evidence="5">F420H2-dehydrogenase subunit</fullName>
    </submittedName>
</protein>
<name>A0A9R1C7P6_9BACT</name>
<organism evidence="5 6">
    <name type="scientific">Prevotella lacticifex</name>
    <dbReference type="NCBI Taxonomy" id="2854755"/>
    <lineage>
        <taxon>Bacteria</taxon>
        <taxon>Pseudomonadati</taxon>
        <taxon>Bacteroidota</taxon>
        <taxon>Bacteroidia</taxon>
        <taxon>Bacteroidales</taxon>
        <taxon>Prevotellaceae</taxon>
        <taxon>Prevotella</taxon>
    </lineage>
</organism>
<keyword evidence="1" id="KW-0479">Metal-binding</keyword>
<dbReference type="Pfam" id="PF00037">
    <property type="entry name" value="Fer4"/>
    <property type="match status" value="1"/>
</dbReference>